<reference evidence="5 7" key="2">
    <citation type="submission" date="2018-08" db="EMBL/GenBank/DDBJ databases">
        <title>A genome reference for cultivated species of the human gut microbiota.</title>
        <authorList>
            <person name="Zou Y."/>
            <person name="Xue W."/>
            <person name="Luo G."/>
        </authorList>
    </citation>
    <scope>NUCLEOTIDE SEQUENCE [LARGE SCALE GENOMIC DNA]</scope>
    <source>
        <strain evidence="5 7">AF22-3AC</strain>
    </source>
</reference>
<dbReference type="GeneID" id="66308109"/>
<name>A0A0P0GKZ2_9BACE</name>
<evidence type="ECO:0000313" key="2">
    <source>
        <dbReference type="EMBL" id="KAA5404562.1"/>
    </source>
</evidence>
<reference evidence="3" key="4">
    <citation type="submission" date="2023-03" db="EMBL/GenBank/DDBJ databases">
        <title>DFI Biobank Strains.</title>
        <authorList>
            <person name="Mostad J."/>
            <person name="Paddock L."/>
            <person name="Medina S."/>
            <person name="Waligurski E."/>
            <person name="Barat B."/>
            <person name="Smith R."/>
            <person name="Burgo V."/>
            <person name="Metcalfe C."/>
            <person name="Woodson C."/>
            <person name="Sundararajan A."/>
            <person name="Ramaswamy R."/>
            <person name="Lin H."/>
            <person name="Pamer E.G."/>
        </authorList>
    </citation>
    <scope>NUCLEOTIDE SEQUENCE</scope>
    <source>
        <strain evidence="3">DFI.9.5</strain>
    </source>
</reference>
<reference evidence="4" key="5">
    <citation type="submission" date="2023-08" db="EMBL/GenBank/DDBJ databases">
        <title>Reintroducing virulent viruses to syntetic microbiomes.</title>
        <authorList>
            <person name="Wilde J."/>
            <person name="Boyes R."/>
            <person name="Robinson A.V."/>
            <person name="Daisley B.A."/>
            <person name="Allen-Vercoe E."/>
        </authorList>
    </citation>
    <scope>NUCLEOTIDE SEQUENCE</scope>
    <source>
        <strain evidence="4">225I_12FAA</strain>
    </source>
</reference>
<evidence type="ECO:0000313" key="4">
    <source>
        <dbReference type="EMBL" id="MDT4511502.1"/>
    </source>
</evidence>
<dbReference type="RefSeq" id="WP_007213787.1">
    <property type="nucleotide sequence ID" value="NZ_CAXKYC010000035.1"/>
</dbReference>
<reference evidence="2 8" key="3">
    <citation type="journal article" date="2019" name="Nat. Med.">
        <title>A library of human gut bacterial isolates paired with longitudinal multiomics data enables mechanistic microbiome research.</title>
        <authorList>
            <person name="Poyet M."/>
            <person name="Groussin M."/>
            <person name="Gibbons S.M."/>
            <person name="Avila-Pacheco J."/>
            <person name="Jiang X."/>
            <person name="Kearney S.M."/>
            <person name="Perrotta A.R."/>
            <person name="Berdy B."/>
            <person name="Zhao S."/>
            <person name="Lieberman T.D."/>
            <person name="Swanson P.K."/>
            <person name="Smith M."/>
            <person name="Roesemann S."/>
            <person name="Alexander J.E."/>
            <person name="Rich S.A."/>
            <person name="Livny J."/>
            <person name="Vlamakis H."/>
            <person name="Clish C."/>
            <person name="Bullock K."/>
            <person name="Deik A."/>
            <person name="Scott J."/>
            <person name="Pierce K.A."/>
            <person name="Xavier R.J."/>
            <person name="Alm E.J."/>
        </authorList>
    </citation>
    <scope>NUCLEOTIDE SEQUENCE [LARGE SCALE GENOMIC DNA]</scope>
    <source>
        <strain evidence="2 8">BIOML-A7</strain>
    </source>
</reference>
<dbReference type="Proteomes" id="UP000061809">
    <property type="component" value="Chromosome"/>
</dbReference>
<dbReference type="PATRIC" id="fig|246787.4.peg.505"/>
<dbReference type="Proteomes" id="UP001266995">
    <property type="component" value="Unassembled WGS sequence"/>
</dbReference>
<dbReference type="EMBL" id="QRVJ01000065">
    <property type="protein sequence ID" value="RGS29523.1"/>
    <property type="molecule type" value="Genomic_DNA"/>
</dbReference>
<proteinExistence type="predicted"/>
<dbReference type="Pfam" id="PF19891">
    <property type="entry name" value="DUF6364"/>
    <property type="match status" value="1"/>
</dbReference>
<gene>
    <name evidence="1" type="ORF">BcellWH2_00484</name>
    <name evidence="5" type="ORF">DWX97_27105</name>
    <name evidence="2" type="ORF">F2Y86_21760</name>
    <name evidence="3" type="ORF">PZH42_20055</name>
    <name evidence="4" type="ORF">RO785_10975</name>
</gene>
<accession>A0A0P0GKZ2</accession>
<reference evidence="1 6" key="1">
    <citation type="journal article" date="2015" name="Science">
        <title>Genetic determinants of in vivo fitness and diet responsiveness in multiple human gut Bacteroides.</title>
        <authorList>
            <person name="Wu M."/>
            <person name="McNulty N.P."/>
            <person name="Rodionov D.A."/>
            <person name="Khoroshkin M.S."/>
            <person name="Griffin N.W."/>
            <person name="Cheng J."/>
            <person name="Latreille P."/>
            <person name="Kerstetter R.A."/>
            <person name="Terrapon N."/>
            <person name="Henrissat B."/>
            <person name="Osterman A.L."/>
            <person name="Gordon J.I."/>
        </authorList>
    </citation>
    <scope>NUCLEOTIDE SEQUENCE [LARGE SCALE GENOMIC DNA]</scope>
    <source>
        <strain evidence="1 6">WH2</strain>
    </source>
</reference>
<evidence type="ECO:0000313" key="8">
    <source>
        <dbReference type="Proteomes" id="UP000325055"/>
    </source>
</evidence>
<protein>
    <submittedName>
        <fullName evidence="3">DUF6364 family protein</fullName>
    </submittedName>
    <submittedName>
        <fullName evidence="2">Ribbon-helix-helix protein, CopG family</fullName>
    </submittedName>
</protein>
<evidence type="ECO:0000313" key="3">
    <source>
        <dbReference type="EMBL" id="MDE8696405.1"/>
    </source>
</evidence>
<organism evidence="1 6">
    <name type="scientific">Bacteroides cellulosilyticus</name>
    <dbReference type="NCBI Taxonomy" id="246787"/>
    <lineage>
        <taxon>Bacteria</taxon>
        <taxon>Pseudomonadati</taxon>
        <taxon>Bacteroidota</taxon>
        <taxon>Bacteroidia</taxon>
        <taxon>Bacteroidales</taxon>
        <taxon>Bacteroidaceae</taxon>
        <taxon>Bacteroides</taxon>
    </lineage>
</organism>
<evidence type="ECO:0000313" key="1">
    <source>
        <dbReference type="EMBL" id="ALJ57752.1"/>
    </source>
</evidence>
<dbReference type="EMBL" id="CP012801">
    <property type="protein sequence ID" value="ALJ57752.1"/>
    <property type="molecule type" value="Genomic_DNA"/>
</dbReference>
<dbReference type="EMBL" id="VVYW01000022">
    <property type="protein sequence ID" value="KAA5404562.1"/>
    <property type="molecule type" value="Genomic_DNA"/>
</dbReference>
<dbReference type="AlphaFoldDB" id="A0A0P0GKZ2"/>
<evidence type="ECO:0000313" key="7">
    <source>
        <dbReference type="Proteomes" id="UP000283341"/>
    </source>
</evidence>
<sequence>MTTNLTIELDNNLLESLNQYAKSRGRTVSEILEGQLRKLVQIQSKRKTTPVSSKLRGVVKLPKDFDYKKEMEERI</sequence>
<dbReference type="EMBL" id="JAVSNH010000001">
    <property type="protein sequence ID" value="MDT4511502.1"/>
    <property type="molecule type" value="Genomic_DNA"/>
</dbReference>
<dbReference type="EMBL" id="JARFID010000025">
    <property type="protein sequence ID" value="MDE8696405.1"/>
    <property type="molecule type" value="Genomic_DNA"/>
</dbReference>
<dbReference type="Proteomes" id="UP000283341">
    <property type="component" value="Unassembled WGS sequence"/>
</dbReference>
<dbReference type="InterPro" id="IPR045944">
    <property type="entry name" value="DUF6364"/>
</dbReference>
<evidence type="ECO:0000313" key="6">
    <source>
        <dbReference type="Proteomes" id="UP000061809"/>
    </source>
</evidence>
<dbReference type="Proteomes" id="UP001221924">
    <property type="component" value="Unassembled WGS sequence"/>
</dbReference>
<evidence type="ECO:0000313" key="5">
    <source>
        <dbReference type="EMBL" id="RGS29523.1"/>
    </source>
</evidence>
<dbReference type="KEGG" id="bcel:BcellWH2_00484"/>
<dbReference type="Proteomes" id="UP000325055">
    <property type="component" value="Unassembled WGS sequence"/>
</dbReference>